<dbReference type="SUPFAM" id="SSF103359">
    <property type="entry name" value="Suppressor of Fused, N-terminal domain"/>
    <property type="match status" value="1"/>
</dbReference>
<dbReference type="Proteomes" id="UP000060699">
    <property type="component" value="Chromosome"/>
</dbReference>
<dbReference type="KEGG" id="rdp:RD2015_192"/>
<keyword evidence="4" id="KW-1185">Reference proteome</keyword>
<dbReference type="InterPro" id="IPR020941">
    <property type="entry name" value="SUFU-like_domain"/>
</dbReference>
<dbReference type="AlphaFoldDB" id="A0A0U3M8U8"/>
<evidence type="ECO:0000259" key="2">
    <source>
        <dbReference type="Pfam" id="PF05076"/>
    </source>
</evidence>
<reference evidence="3 4" key="1">
    <citation type="submission" date="2015-12" db="EMBL/GenBank/DDBJ databases">
        <title>Complete genome of Roseateles depolymerans KCTC 42856.</title>
        <authorList>
            <person name="Kim K.M."/>
        </authorList>
    </citation>
    <scope>NUCLEOTIDE SEQUENCE [LARGE SCALE GENOMIC DNA]</scope>
    <source>
        <strain evidence="3 4">KCTC 42856</strain>
    </source>
</reference>
<sequence>MSQSLFDATCQARDALYASFGQVDPDVIGHIINPAFMGGPSWPALRQAFSVVRRGSHTLVISNGLSDPFDDSEAPNAGFGIEIYAETQAPLAGAVTDSPVFKLVHAVAQQAAHSGQVAQFVKTHGVVTMELFADEMGLEDYQNEAGMVGVMIGVDHPEIPKTVEFPGGEVVLASVQLLTAEELHYVSQARAAGRKALHDKLKSSGQYHYVAPGRPSLVTAEALAALEAAAGSSAAAGGAPAPAPTAATGSATDGASRSETKPWWKFW</sequence>
<accession>A0A0U3M8U8</accession>
<evidence type="ECO:0000313" key="4">
    <source>
        <dbReference type="Proteomes" id="UP000060699"/>
    </source>
</evidence>
<feature type="compositionally biased region" description="Low complexity" evidence="1">
    <location>
        <begin position="234"/>
        <end position="255"/>
    </location>
</feature>
<evidence type="ECO:0000256" key="1">
    <source>
        <dbReference type="SAM" id="MobiDB-lite"/>
    </source>
</evidence>
<proteinExistence type="predicted"/>
<dbReference type="Pfam" id="PF05076">
    <property type="entry name" value="SUFU"/>
    <property type="match status" value="1"/>
</dbReference>
<dbReference type="EMBL" id="CP013729">
    <property type="protein sequence ID" value="ALV04697.1"/>
    <property type="molecule type" value="Genomic_DNA"/>
</dbReference>
<feature type="domain" description="Suppressor of fused-like" evidence="2">
    <location>
        <begin position="55"/>
        <end position="214"/>
    </location>
</feature>
<dbReference type="RefSeq" id="WP_083525212.1">
    <property type="nucleotide sequence ID" value="NZ_CP013729.1"/>
</dbReference>
<gene>
    <name evidence="3" type="ORF">RD2015_192</name>
</gene>
<dbReference type="InterPro" id="IPR037181">
    <property type="entry name" value="SUFU_N"/>
</dbReference>
<name>A0A0U3M8U8_9BURK</name>
<dbReference type="OrthoDB" id="6556108at2"/>
<organism evidence="3 4">
    <name type="scientific">Roseateles depolymerans</name>
    <dbReference type="NCBI Taxonomy" id="76731"/>
    <lineage>
        <taxon>Bacteria</taxon>
        <taxon>Pseudomonadati</taxon>
        <taxon>Pseudomonadota</taxon>
        <taxon>Betaproteobacteria</taxon>
        <taxon>Burkholderiales</taxon>
        <taxon>Sphaerotilaceae</taxon>
        <taxon>Roseateles</taxon>
    </lineage>
</organism>
<feature type="region of interest" description="Disordered" evidence="1">
    <location>
        <begin position="234"/>
        <end position="267"/>
    </location>
</feature>
<feature type="compositionally biased region" description="Basic and acidic residues" evidence="1">
    <location>
        <begin position="256"/>
        <end position="267"/>
    </location>
</feature>
<protein>
    <recommendedName>
        <fullName evidence="2">Suppressor of fused-like domain-containing protein</fullName>
    </recommendedName>
</protein>
<evidence type="ECO:0000313" key="3">
    <source>
        <dbReference type="EMBL" id="ALV04697.1"/>
    </source>
</evidence>